<feature type="region of interest" description="Disordered" evidence="1">
    <location>
        <begin position="3093"/>
        <end position="3112"/>
    </location>
</feature>
<feature type="region of interest" description="Disordered" evidence="1">
    <location>
        <begin position="1"/>
        <end position="22"/>
    </location>
</feature>
<accession>A0A8H7BWZ1</accession>
<dbReference type="GO" id="GO:0016020">
    <property type="term" value="C:membrane"/>
    <property type="evidence" value="ECO:0007669"/>
    <property type="project" value="InterPro"/>
</dbReference>
<feature type="domain" description="Csf1 N-terminal" evidence="2">
    <location>
        <begin position="41"/>
        <end position="594"/>
    </location>
</feature>
<reference evidence="4" key="1">
    <citation type="submission" date="2020-01" db="EMBL/GenBank/DDBJ databases">
        <title>Genome Sequencing of Three Apophysomyces-Like Fungal Strains Confirms a Novel Fungal Genus in the Mucoromycota with divergent Burkholderia-like Endosymbiotic Bacteria.</title>
        <authorList>
            <person name="Stajich J.E."/>
            <person name="Macias A.M."/>
            <person name="Carter-House D."/>
            <person name="Lovett B."/>
            <person name="Kasson L.R."/>
            <person name="Berry K."/>
            <person name="Grigoriev I."/>
            <person name="Chang Y."/>
            <person name="Spatafora J."/>
            <person name="Kasson M.T."/>
        </authorList>
    </citation>
    <scope>NUCLEOTIDE SEQUENCE</scope>
    <source>
        <strain evidence="4">NRRL A-21654</strain>
    </source>
</reference>
<evidence type="ECO:0000256" key="1">
    <source>
        <dbReference type="SAM" id="MobiDB-lite"/>
    </source>
</evidence>
<dbReference type="Pfam" id="PF25038">
    <property type="entry name" value="Csf1_C"/>
    <property type="match status" value="1"/>
</dbReference>
<dbReference type="InterPro" id="IPR048636">
    <property type="entry name" value="Csf1_N"/>
</dbReference>
<evidence type="ECO:0000313" key="5">
    <source>
        <dbReference type="Proteomes" id="UP000605846"/>
    </source>
</evidence>
<organism evidence="4 5">
    <name type="scientific">Apophysomyces ossiformis</name>
    <dbReference type="NCBI Taxonomy" id="679940"/>
    <lineage>
        <taxon>Eukaryota</taxon>
        <taxon>Fungi</taxon>
        <taxon>Fungi incertae sedis</taxon>
        <taxon>Mucoromycota</taxon>
        <taxon>Mucoromycotina</taxon>
        <taxon>Mucoromycetes</taxon>
        <taxon>Mucorales</taxon>
        <taxon>Mucorineae</taxon>
        <taxon>Mucoraceae</taxon>
        <taxon>Apophysomyces</taxon>
    </lineage>
</organism>
<feature type="region of interest" description="Disordered" evidence="1">
    <location>
        <begin position="1020"/>
        <end position="1049"/>
    </location>
</feature>
<sequence>MKETLGMQVERSSPPHTPVDTDGIRARLDAESQSPIRIETSLIERLMPIQFECTTGSLIIGNAELPTMIVIEAAQANGIWSTVPSRTTMDYYKSVIDLVLRKPQLSFKDNVDYTNVAEERKTAQTTKLTWLFSTSRAKHYGEILHMNDLLRSKRDRSVPDDTENTTYHEEYGRVNNVFECSEMAITFYADSPGPVRSSTETSSASAGVGIDVGNGGLPPEWGVRLSLWNAMVHYGPWTDRHRALIQDYFFPTSYRDSQPTTRLEPGQLRLATAFELYVELMTEATLRIPTREKSKDWKYELGSAELDLGADGYYTRPYGWLDIKAAKESTLKSVTPFVIGSDGCISTLKIDLKNVDISTSVNYASLVQADKFEIHLSMPSPLKWNAHRVWDFNVSAKRPRVFLLRDHVFLFQDMIKDWASTPPVDLLYFIPMTYTFNIDLTEPLIYLCVNEHNIISNPNAIDDNAFIKLNSHELRFNATLPFNEYKPEVNVIRFKADVQQCKVGISLQTSHTLNAFLKEDNAQFGVSVNVAINGSYEFYSVVDVMRHIETLNLHVKLDGVTVKLFGTVIRYLFILKDNYVGSWLNFCTIDEYRQRRSNPEEWLEMKRKQAESKTVQDPFEVYVLLEVQDGALTLLENLYDCTQYSQLEFQELQLELRNLDIYMDMHVNISPITWTRDSNPNPNTKRGPFRVKNARDTRNYIYIDGKQIYYDDRMFMQIIETNIYAHRLFGPLPETATYLCNWQFDVGRITGELKPSFLLGATNFAQTFVYNLIDEDNAVPAEMMPAELPDVTFVKASVREVDIFLMSYNSATEIQLMDGVNAEFDNLINERYSQKIGLKVPTILAKCLANEEPSRQDDEFSWVEVAKMEMGMNITVFRHTKDWRRNRAKQQKFIREEDAFARRCTYLYETDDKSQSSARTSHDYHVGVIYAPPFRSYHNEGGQETRSICETSSCLTLERSGDERLRNYRAASDAPSVASYVGDWSVSDESSYDSDEEHVGLHTDVRSLKSTISRDNESFYTANSDDTYPTIQKIPPSDSSDYGADEGMSDASISEDEAMLLGEANLEQPAKLNTESSIPPSIPYSGYLQRYAMKRATPLTGHNRSFFHPYLPPPKTSFVPHNEDSTKQGHASTPFRTESWTNTYFPEPDYELDEPTDENDEENNDSKGNEVTATTVLEATSPVTILVTPILVKIVQEVTEAINKDDWDLETMLDSLQIEYVSQLTRYLTDQFVCTRFAVLLPRTYLHFIQNVVVPDDLPSYKHGQSHIKTQYDLDDTLLCSADIFLNGLRMIGSVKFQDFAFDEKQRSVAESKLVLQESRVHIDIDRLGCKVQYVSERHDARQPITFGIPRTHQQTDHEIKGYCENDGLSNKLVMIDLKLDRLSCRWLGARKPNCLSLEIDDLSTIIITEAVEILVGAVYSWLVFVDDLKGILESFQDRRSRQIQVFIDEIATYSNGPEVVSDPLFLTKPTNMLRLGSRNFRNDVGWKLLARMRHCLRSMRSSMRERLQYRLTSGNAIQHINSAHMFKNVVHTFSCWRSWEIDAEAISTCRLLTQPFKQQAVTDGMSDANTVKEFVAFLTSSANVGKLQVRRFHFRIYEEEEDEEGMDANSVIFAPVEFVLESVYKRPMIGAVPEEYSGTHKTDEYQAKTGEDGYLDVVTKVSIGSIRITTNPTILAFARHMLMVQRVFTARLSSLSHATKSSIFSRDLSMRSDGPIAVADEEKSSLQALVSKIDIVAQALVFVNEVDICARAQKLTMQTDIKGIKGSALFSNPKLTPLPLFQSSEKADSDTGSGRRSSNRASRKNVHINNRLILEAAGGVEVIHIQFYEMLYQNHPLVNKLLEFTMDGANVNANLSHPTRTSKKQMKTEHSRDVLNIFSNIQRFSVHAPQNLLRLYGFVEDWRTEQGQRYHFMFQNLINEWEEQRKTATPLTGITRDTESKKYDIKLQFLLNHFAARSDLLPSLSIEYSISDFFVMVHEVQQKLGELHKYTFQLSKQEIQIITKTSPQISSGNSSQMLSDYPGGTFGIPGIRSTGCLKREISSGKSQLQLRSTISVDFISLSLNVGMIDSLLTAQSLLGNEISELLEVLSYSKQRKNQESSPSAAEASLERDFKYYIQISLEGLSISAESPSALVLFESNLLEASVSNEGADMFMWKAKGRNFALSLDHNADSLIEEKSKRKSEVRYRRNRLAYIVIDFDVQNFFTNEADQQLESFDVYLSKVQTVMQPIALGKLAEMYIYYDSELKKRKKMKKMELERLATNTKRLVRSFKNDAPKSEESVYLLKGKLLSLRVQRLGVAVPLDLVPDAPRQSSREVSALLFTIASANFVTKNIETSSATLENITLQFVKKFDQMNEDHFLADKHARMNQMYLPSIACHVYTSAEGPQRFVKIDANVGGFEVDVDGAIADYINNLSVIYVKCMDRVDAFTAKANLKGRPETVKETASDGQVVHLDIEGVFEYHSGVVRMYPKRHSGEASRKKNSVKSLKIKPGEIYSNLATDANVATIKLPGLSIRTTYQTRLGADASMSTAPKLFHGDILVHECENVLHPSLVQFLREVVAGLKVGIQQSTERKAVRDTEADGIALNASLFLRLSRSKLDLSCQPLSKVVCSLSWDEGEFLMTSFSDERASRTMSCAGSISNIAAQVKHHFSPEACLTAKVDRFLVNAMLSSQPGEEKALNDDDISIVLKVSSIEADLNIRHLQDLLILNAHWFGQPQNSPSPKPLKETTPEEMPMSHSTRPFAKYFAFEASAASLSVDMGQAIGKIILEPKSFILNTYNVPQASVGLNVFLHSISVSSEGRLCGDASFKRIIIEGQVQLKDGVHTSSFRTVLDGFRATCEYEYQNILDLTQGPISFYSNIKPGDNAPYLTATMDVRPLVARLSIKTVPVIITMYRRFNELLDKKKAEAGVLQVCVAQESTTEPTFASDQSPAKQICSTTSICLHSVDVVIHPNQFQDTDNVAIRVRQLKMSLDQIAQTDVRRLLLASFVSAALLKNVPGAAIMKHQDEKGGTNIFGVPSTKLTMESSQQERTVHHAFSANFDGRINVSLNLGLIKYLQEMSHMFTTQLQRALDDGTVRPVVMVQGSSSVDNRVDTHTKPPEGHSMPVESREALSASTSNELIYIIKQPVDFYPQLQVMGDATPPVEWLGLKREKLPAIIHENITLRLDQIVHAMWALSETQAHQLEIMARQETD</sequence>
<dbReference type="PANTHER" id="PTHR32085">
    <property type="entry name" value="PROTEIN CSF1"/>
    <property type="match status" value="1"/>
</dbReference>
<dbReference type="GO" id="GO:0006113">
    <property type="term" value="P:fermentation"/>
    <property type="evidence" value="ECO:0007669"/>
    <property type="project" value="InterPro"/>
</dbReference>
<feature type="compositionally biased region" description="Polar residues" evidence="1">
    <location>
        <begin position="1020"/>
        <end position="1030"/>
    </location>
</feature>
<dbReference type="PANTHER" id="PTHR32085:SF3">
    <property type="entry name" value="PROTEIN CSF1"/>
    <property type="match status" value="1"/>
</dbReference>
<protein>
    <submittedName>
        <fullName evidence="4">Uncharacterized protein</fullName>
    </submittedName>
</protein>
<feature type="compositionally biased region" description="Polar residues" evidence="1">
    <location>
        <begin position="1128"/>
        <end position="1144"/>
    </location>
</feature>
<dbReference type="InterPro" id="IPR056779">
    <property type="entry name" value="Csf1_C"/>
</dbReference>
<evidence type="ECO:0000259" key="3">
    <source>
        <dbReference type="Pfam" id="PF25038"/>
    </source>
</evidence>
<comment type="caution">
    <text evidence="4">The sequence shown here is derived from an EMBL/GenBank/DDBJ whole genome shotgun (WGS) entry which is preliminary data.</text>
</comment>
<gene>
    <name evidence="4" type="ORF">EC973_000053</name>
</gene>
<dbReference type="OrthoDB" id="10051416at2759"/>
<feature type="region of interest" description="Disordered" evidence="1">
    <location>
        <begin position="1105"/>
        <end position="1169"/>
    </location>
</feature>
<feature type="region of interest" description="Disordered" evidence="1">
    <location>
        <begin position="1781"/>
        <end position="1804"/>
    </location>
</feature>
<name>A0A8H7BWZ1_9FUNG</name>
<proteinExistence type="predicted"/>
<dbReference type="InterPro" id="IPR029636">
    <property type="entry name" value="Csf1"/>
</dbReference>
<evidence type="ECO:0000259" key="2">
    <source>
        <dbReference type="Pfam" id="PF21678"/>
    </source>
</evidence>
<evidence type="ECO:0000313" key="4">
    <source>
        <dbReference type="EMBL" id="KAF7732780.1"/>
    </source>
</evidence>
<dbReference type="EMBL" id="JABAYA010000001">
    <property type="protein sequence ID" value="KAF7732780.1"/>
    <property type="molecule type" value="Genomic_DNA"/>
</dbReference>
<feature type="domain" description="Csf1 C-terminal region" evidence="3">
    <location>
        <begin position="2592"/>
        <end position="3175"/>
    </location>
</feature>
<keyword evidence="5" id="KW-1185">Reference proteome</keyword>
<dbReference type="Proteomes" id="UP000605846">
    <property type="component" value="Unassembled WGS sequence"/>
</dbReference>
<feature type="compositionally biased region" description="Acidic residues" evidence="1">
    <location>
        <begin position="1148"/>
        <end position="1163"/>
    </location>
</feature>
<feature type="compositionally biased region" description="Basic and acidic residues" evidence="1">
    <location>
        <begin position="3094"/>
        <end position="3104"/>
    </location>
</feature>
<dbReference type="Pfam" id="PF21678">
    <property type="entry name" value="Csf1_N"/>
    <property type="match status" value="1"/>
</dbReference>